<dbReference type="GO" id="GO:0003723">
    <property type="term" value="F:RNA binding"/>
    <property type="evidence" value="ECO:0007669"/>
    <property type="project" value="UniProtKB-KW"/>
</dbReference>
<name>A0A512TLY5_CLOBU</name>
<evidence type="ECO:0000313" key="5">
    <source>
        <dbReference type="Proteomes" id="UP000321089"/>
    </source>
</evidence>
<dbReference type="Proteomes" id="UP000321089">
    <property type="component" value="Unassembled WGS sequence"/>
</dbReference>
<evidence type="ECO:0000259" key="2">
    <source>
        <dbReference type="SMART" id="SM00842"/>
    </source>
</evidence>
<dbReference type="GO" id="GO:0051301">
    <property type="term" value="P:cell division"/>
    <property type="evidence" value="ECO:0007669"/>
    <property type="project" value="UniProtKB-KW"/>
</dbReference>
<feature type="domain" description="SHS2" evidence="2">
    <location>
        <begin position="12"/>
        <end position="206"/>
    </location>
</feature>
<sequence>MELKGFNQKDIIFSLDIGTRSIIGTVGIIKDKKFHVVCEKYMEHEERAMVDGQIHDISLVASVVQKVKNAMEEEVGIQLKEVSIAAAGRFLRTVNSKAELEIDGENEIDKEIIRSLELSAVKNAEEEINSTTEGKLYCVGYSVKSFYLNGFVISNLMGHKGEKIGAEVIATFLPRSVVDSLYSVMNKVNLNVVNLTLEPIAAMEAAVPKNLRLLNIALVDIGAGTSDIAISSKEAISAYGMVPMAGDEITEAIVQEYLVDFNTAERIKRELGVNSEITYVDILGMENVISSEAILKLIDNIVNKTADEISKKILELNGDKSPSAVFLVGGGAHTPGIVQSIAEKLNLPPQRIAIKDRSAVIECVCDNELGSAGVTVLGIALAAIRSLGNDFIDVKLNGEPISLFNSHKHNTMDVLLQAGINPSLLISKNGKSVRFTYNGCKRIVFGEYGTNAKITINSEEATLETEVKSNDNIELVYAQNGKNAEPKLRDNIRNIDSVCIFIDDKIVNLEPVTLVNDKFEDLEYIIKNGDEVRVFIPNTISDLKKYIIKENIKLMSGENILDDSYEVCEGEKLIRYSEISEDENLEEIQNENSKEDISKLIAADAEEITIEKCDLEDNHKDNNNNNISVYKEEFDSINVMINGEQKTMIGKNEYVIVDIFDYIDFDLTVPKGNINITLNGVNAQYTAKLKDGDVVEVFWTE</sequence>
<accession>A0A512TLY5</accession>
<reference evidence="4 6" key="2">
    <citation type="submission" date="2020-01" db="EMBL/GenBank/DDBJ databases">
        <title>Genome sequence of a 1,3-propanediol producer, Clostridium butyricum S3.</title>
        <authorList>
            <person name="Zhou J."/>
        </authorList>
    </citation>
    <scope>NUCLEOTIDE SEQUENCE [LARGE SCALE GENOMIC DNA]</scope>
    <source>
        <strain evidence="4 6">S3</strain>
    </source>
</reference>
<dbReference type="PROSITE" id="PS50889">
    <property type="entry name" value="S4"/>
    <property type="match status" value="1"/>
</dbReference>
<dbReference type="SUPFAM" id="SSF53067">
    <property type="entry name" value="Actin-like ATPase domain"/>
    <property type="match status" value="2"/>
</dbReference>
<dbReference type="PANTHER" id="PTHR32432">
    <property type="entry name" value="CELL DIVISION PROTEIN FTSA-RELATED"/>
    <property type="match status" value="1"/>
</dbReference>
<organism evidence="3 5">
    <name type="scientific">Clostridium butyricum</name>
    <dbReference type="NCBI Taxonomy" id="1492"/>
    <lineage>
        <taxon>Bacteria</taxon>
        <taxon>Bacillati</taxon>
        <taxon>Bacillota</taxon>
        <taxon>Clostridia</taxon>
        <taxon>Eubacteriales</taxon>
        <taxon>Clostridiaceae</taxon>
        <taxon>Clostridium</taxon>
    </lineage>
</organism>
<dbReference type="InterPro" id="IPR003494">
    <property type="entry name" value="SHS2_FtsA"/>
</dbReference>
<dbReference type="PANTHER" id="PTHR32432:SF3">
    <property type="entry name" value="ETHANOLAMINE UTILIZATION PROTEIN EUTJ"/>
    <property type="match status" value="1"/>
</dbReference>
<keyword evidence="3" id="KW-0131">Cell cycle</keyword>
<comment type="caution">
    <text evidence="3">The sequence shown here is derived from an EMBL/GenBank/DDBJ whole genome shotgun (WGS) entry which is preliminary data.</text>
</comment>
<reference evidence="3 5" key="1">
    <citation type="submission" date="2019-07" db="EMBL/GenBank/DDBJ databases">
        <title>Whole genome shotgun sequence of Clostridium butyricum NBRC 3858.</title>
        <authorList>
            <person name="Hosoyama A."/>
            <person name="Uohara A."/>
            <person name="Ohji S."/>
            <person name="Ichikawa N."/>
        </authorList>
    </citation>
    <scope>NUCLEOTIDE SEQUENCE [LARGE SCALE GENOMIC DNA]</scope>
    <source>
        <strain evidence="3 5">NBRC 3858</strain>
    </source>
</reference>
<dbReference type="Gene3D" id="3.30.420.40">
    <property type="match status" value="2"/>
</dbReference>
<dbReference type="RefSeq" id="WP_124230372.1">
    <property type="nucleotide sequence ID" value="NZ_BKBC01000015.1"/>
</dbReference>
<evidence type="ECO:0000313" key="4">
    <source>
        <dbReference type="EMBL" id="NAS17416.1"/>
    </source>
</evidence>
<dbReference type="EMBL" id="WOFV02000012">
    <property type="protein sequence ID" value="NAS17416.1"/>
    <property type="molecule type" value="Genomic_DNA"/>
</dbReference>
<gene>
    <name evidence="3" type="ORF">CBU02nite_15040</name>
    <name evidence="4" type="ORF">GND98_005895</name>
</gene>
<dbReference type="InterPro" id="IPR050696">
    <property type="entry name" value="FtsA/MreB"/>
</dbReference>
<dbReference type="InterPro" id="IPR043129">
    <property type="entry name" value="ATPase_NBD"/>
</dbReference>
<proteinExistence type="predicted"/>
<dbReference type="AlphaFoldDB" id="A0A512TLY5"/>
<evidence type="ECO:0000313" key="3">
    <source>
        <dbReference type="EMBL" id="GEQ20998.1"/>
    </source>
</evidence>
<dbReference type="Proteomes" id="UP000474042">
    <property type="component" value="Unassembled WGS sequence"/>
</dbReference>
<protein>
    <submittedName>
        <fullName evidence="3">Cell division protein FtsA</fullName>
    </submittedName>
</protein>
<keyword evidence="1" id="KW-0694">RNA-binding</keyword>
<evidence type="ECO:0000256" key="1">
    <source>
        <dbReference type="PROSITE-ProRule" id="PRU00182"/>
    </source>
</evidence>
<dbReference type="Pfam" id="PF14450">
    <property type="entry name" value="FtsA"/>
    <property type="match status" value="1"/>
</dbReference>
<dbReference type="CDD" id="cd24004">
    <property type="entry name" value="ASKHA_NBD_PilM-like"/>
    <property type="match status" value="1"/>
</dbReference>
<dbReference type="SMART" id="SM00842">
    <property type="entry name" value="FtsA"/>
    <property type="match status" value="1"/>
</dbReference>
<keyword evidence="3" id="KW-0132">Cell division</keyword>
<evidence type="ECO:0000313" key="6">
    <source>
        <dbReference type="Proteomes" id="UP000474042"/>
    </source>
</evidence>
<dbReference type="EMBL" id="BKBC01000015">
    <property type="protein sequence ID" value="GEQ20998.1"/>
    <property type="molecule type" value="Genomic_DNA"/>
</dbReference>